<dbReference type="PROSITE" id="PS00198">
    <property type="entry name" value="4FE4S_FER_1"/>
    <property type="match status" value="1"/>
</dbReference>
<evidence type="ECO:0000256" key="6">
    <source>
        <dbReference type="ARBA" id="ARBA00023004"/>
    </source>
</evidence>
<feature type="domain" description="4Fe-4S ferredoxin-type" evidence="8">
    <location>
        <begin position="32"/>
        <end position="61"/>
    </location>
</feature>
<evidence type="ECO:0000256" key="1">
    <source>
        <dbReference type="ARBA" id="ARBA00022448"/>
    </source>
</evidence>
<dbReference type="Gene3D" id="3.30.70.20">
    <property type="match status" value="1"/>
</dbReference>
<protein>
    <submittedName>
        <fullName evidence="9">4Fe-4S binding protein</fullName>
    </submittedName>
</protein>
<dbReference type="EMBL" id="CP060632">
    <property type="protein sequence ID" value="QNM00418.1"/>
    <property type="molecule type" value="Genomic_DNA"/>
</dbReference>
<dbReference type="GO" id="GO:0046872">
    <property type="term" value="F:metal ion binding"/>
    <property type="evidence" value="ECO:0007669"/>
    <property type="project" value="UniProtKB-KW"/>
</dbReference>
<dbReference type="Proteomes" id="UP000515819">
    <property type="component" value="Chromosome"/>
</dbReference>
<dbReference type="PANTHER" id="PTHR43687:SF6">
    <property type="entry name" value="L-ASPARTATE SEMIALDEHYDE SULFURTRANSFERASE IRON-SULFUR SUBUNIT"/>
    <property type="match status" value="1"/>
</dbReference>
<feature type="domain" description="4Fe-4S ferredoxin-type" evidence="8">
    <location>
        <begin position="1"/>
        <end position="30"/>
    </location>
</feature>
<evidence type="ECO:0000259" key="8">
    <source>
        <dbReference type="PROSITE" id="PS51379"/>
    </source>
</evidence>
<evidence type="ECO:0000256" key="7">
    <source>
        <dbReference type="ARBA" id="ARBA00023014"/>
    </source>
</evidence>
<keyword evidence="4" id="KW-0677">Repeat</keyword>
<evidence type="ECO:0000313" key="10">
    <source>
        <dbReference type="Proteomes" id="UP000515819"/>
    </source>
</evidence>
<dbReference type="SUPFAM" id="SSF54862">
    <property type="entry name" value="4Fe-4S ferredoxins"/>
    <property type="match status" value="1"/>
</dbReference>
<dbReference type="AlphaFoldDB" id="A0A7G9FPD6"/>
<evidence type="ECO:0000256" key="3">
    <source>
        <dbReference type="ARBA" id="ARBA00022723"/>
    </source>
</evidence>
<evidence type="ECO:0000313" key="9">
    <source>
        <dbReference type="EMBL" id="QNM00418.1"/>
    </source>
</evidence>
<accession>A0A7G9FPD6</accession>
<proteinExistence type="predicted"/>
<name>A0A7G9FPD6_9FIRM</name>
<dbReference type="PROSITE" id="PS51379">
    <property type="entry name" value="4FE4S_FER_2"/>
    <property type="match status" value="2"/>
</dbReference>
<keyword evidence="6" id="KW-0408">Iron</keyword>
<dbReference type="InterPro" id="IPR050572">
    <property type="entry name" value="Fe-S_Ferredoxin"/>
</dbReference>
<evidence type="ECO:0000256" key="5">
    <source>
        <dbReference type="ARBA" id="ARBA00022982"/>
    </source>
</evidence>
<dbReference type="GO" id="GO:0051539">
    <property type="term" value="F:4 iron, 4 sulfur cluster binding"/>
    <property type="evidence" value="ECO:0007669"/>
    <property type="project" value="UniProtKB-KW"/>
</dbReference>
<evidence type="ECO:0000256" key="4">
    <source>
        <dbReference type="ARBA" id="ARBA00022737"/>
    </source>
</evidence>
<dbReference type="InterPro" id="IPR017900">
    <property type="entry name" value="4Fe4S_Fe_S_CS"/>
</dbReference>
<keyword evidence="1" id="KW-0813">Transport</keyword>
<sequence length="104" mass="11344">MSIFIDKEKCKKCGKCAAVCPGSLIGKNPDGTACMRYPKDCWGCSSCIKECKFGAIALYLGADIGGMGSKMTVNAEDGKLYWNIEKRDGTTEQVVINQKESNKY</sequence>
<keyword evidence="5" id="KW-0249">Electron transport</keyword>
<evidence type="ECO:0000256" key="2">
    <source>
        <dbReference type="ARBA" id="ARBA00022485"/>
    </source>
</evidence>
<dbReference type="InterPro" id="IPR017896">
    <property type="entry name" value="4Fe4S_Fe-S-bd"/>
</dbReference>
<dbReference type="RefSeq" id="WP_021984382.1">
    <property type="nucleotide sequence ID" value="NZ_CP060632.1"/>
</dbReference>
<keyword evidence="10" id="KW-1185">Reference proteome</keyword>
<organism evidence="9 10">
    <name type="scientific">Wujia chipingensis</name>
    <dbReference type="NCBI Taxonomy" id="2763670"/>
    <lineage>
        <taxon>Bacteria</taxon>
        <taxon>Bacillati</taxon>
        <taxon>Bacillota</taxon>
        <taxon>Clostridia</taxon>
        <taxon>Lachnospirales</taxon>
        <taxon>Lachnospiraceae</taxon>
        <taxon>Wujia</taxon>
    </lineage>
</organism>
<reference evidence="9 10" key="1">
    <citation type="submission" date="2020-08" db="EMBL/GenBank/DDBJ databases">
        <authorList>
            <person name="Liu C."/>
            <person name="Sun Q."/>
        </authorList>
    </citation>
    <scope>NUCLEOTIDE SEQUENCE [LARGE SCALE GENOMIC DNA]</scope>
    <source>
        <strain evidence="9 10">NSJ-4</strain>
    </source>
</reference>
<keyword evidence="7" id="KW-0411">Iron-sulfur</keyword>
<dbReference type="KEGG" id="wcp:H9Q76_03815"/>
<keyword evidence="3" id="KW-0479">Metal-binding</keyword>
<gene>
    <name evidence="9" type="ORF">H9Q76_03815</name>
</gene>
<keyword evidence="2" id="KW-0004">4Fe-4S</keyword>
<dbReference type="Pfam" id="PF12838">
    <property type="entry name" value="Fer4_7"/>
    <property type="match status" value="1"/>
</dbReference>
<dbReference type="PANTHER" id="PTHR43687">
    <property type="entry name" value="ADENYLYLSULFATE REDUCTASE, BETA SUBUNIT"/>
    <property type="match status" value="1"/>
</dbReference>